<evidence type="ECO:0000256" key="3">
    <source>
        <dbReference type="ARBA" id="ARBA00022630"/>
    </source>
</evidence>
<dbReference type="PANTHER" id="PTHR43098:SF3">
    <property type="entry name" value="L-ORNITHINE N(5)-MONOOXYGENASE-RELATED"/>
    <property type="match status" value="1"/>
</dbReference>
<evidence type="ECO:0008006" key="10">
    <source>
        <dbReference type="Google" id="ProtNLM"/>
    </source>
</evidence>
<name>A0A6A6F5G9_9PEZI</name>
<keyword evidence="6" id="KW-0560">Oxidoreductase</keyword>
<dbReference type="EMBL" id="ML992694">
    <property type="protein sequence ID" value="KAF2208409.1"/>
    <property type="molecule type" value="Genomic_DNA"/>
</dbReference>
<dbReference type="Pfam" id="PF00743">
    <property type="entry name" value="FMO-like"/>
    <property type="match status" value="1"/>
</dbReference>
<evidence type="ECO:0000256" key="5">
    <source>
        <dbReference type="ARBA" id="ARBA00022857"/>
    </source>
</evidence>
<gene>
    <name evidence="8" type="ORF">CERZMDRAFT_101476</name>
</gene>
<evidence type="ECO:0000256" key="4">
    <source>
        <dbReference type="ARBA" id="ARBA00022827"/>
    </source>
</evidence>
<sequence>MSASHTELDCLIIGAGFGGCYQLKLLRDAGFKTKIVDAASSIGGVWAWNKYPGARVDVEMPYYGYSDPAVWATWNWTERYPGQTEISEYFQHVARVWDLHKDIQLGVRIVSATFTQDENGPRWQVVSSDGSNYIAKYLVCGTGTSFKQHIPKWEGFESYQGVVHHSSLWPDGVDLRNKRIAIIGAGSTGVQIVQEAAKVSSKVTHFIRTPNIALPMHQRQISREELYAYKPAFQHVLAALRTTPAGLPTTNSGIKTFDISDTERRKLLEELWERGGFNWSIGGLADTLTDESANRAAYDFWAEKTRPRIKNPQKRDLLAPLEPPYYILTKRPSLEQDYYEMSDQDHVDITASPIQRFTKSGIVTEDGKSEDFDIVAICTGYDAVTGGLMTMNIKGQNGQFLHEKWRDGVTTFLGLTVEGFPNMFMLYGPQAPTSLTNGPPFLELECEWVRDVLARMRTENLAIIDAKREKAEAWRDQVLQLASGTLAIHTNSWYMGANVPGKKREYLLYLGGLPMWHDACREAIKDWQGFRVETVKA</sequence>
<reference evidence="8" key="1">
    <citation type="journal article" date="2020" name="Stud. Mycol.">
        <title>101 Dothideomycetes genomes: a test case for predicting lifestyles and emergence of pathogens.</title>
        <authorList>
            <person name="Haridas S."/>
            <person name="Albert R."/>
            <person name="Binder M."/>
            <person name="Bloem J."/>
            <person name="Labutti K."/>
            <person name="Salamov A."/>
            <person name="Andreopoulos B."/>
            <person name="Baker S."/>
            <person name="Barry K."/>
            <person name="Bills G."/>
            <person name="Bluhm B."/>
            <person name="Cannon C."/>
            <person name="Castanera R."/>
            <person name="Culley D."/>
            <person name="Daum C."/>
            <person name="Ezra D."/>
            <person name="Gonzalez J."/>
            <person name="Henrissat B."/>
            <person name="Kuo A."/>
            <person name="Liang C."/>
            <person name="Lipzen A."/>
            <person name="Lutzoni F."/>
            <person name="Magnuson J."/>
            <person name="Mondo S."/>
            <person name="Nolan M."/>
            <person name="Ohm R."/>
            <person name="Pangilinan J."/>
            <person name="Park H.-J."/>
            <person name="Ramirez L."/>
            <person name="Alfaro M."/>
            <person name="Sun H."/>
            <person name="Tritt A."/>
            <person name="Yoshinaga Y."/>
            <person name="Zwiers L.-H."/>
            <person name="Turgeon B."/>
            <person name="Goodwin S."/>
            <person name="Spatafora J."/>
            <person name="Crous P."/>
            <person name="Grigoriev I."/>
        </authorList>
    </citation>
    <scope>NUCLEOTIDE SEQUENCE</scope>
    <source>
        <strain evidence="8">SCOH1-5</strain>
    </source>
</reference>
<dbReference type="InterPro" id="IPR050775">
    <property type="entry name" value="FAD-binding_Monooxygenases"/>
</dbReference>
<evidence type="ECO:0000256" key="2">
    <source>
        <dbReference type="ARBA" id="ARBA00010139"/>
    </source>
</evidence>
<keyword evidence="9" id="KW-1185">Reference proteome</keyword>
<organism evidence="8 9">
    <name type="scientific">Cercospora zeae-maydis SCOH1-5</name>
    <dbReference type="NCBI Taxonomy" id="717836"/>
    <lineage>
        <taxon>Eukaryota</taxon>
        <taxon>Fungi</taxon>
        <taxon>Dikarya</taxon>
        <taxon>Ascomycota</taxon>
        <taxon>Pezizomycotina</taxon>
        <taxon>Dothideomycetes</taxon>
        <taxon>Dothideomycetidae</taxon>
        <taxon>Mycosphaerellales</taxon>
        <taxon>Mycosphaerellaceae</taxon>
        <taxon>Cercospora</taxon>
    </lineage>
</organism>
<dbReference type="Gene3D" id="3.50.50.60">
    <property type="entry name" value="FAD/NAD(P)-binding domain"/>
    <property type="match status" value="2"/>
</dbReference>
<dbReference type="InterPro" id="IPR036188">
    <property type="entry name" value="FAD/NAD-bd_sf"/>
</dbReference>
<dbReference type="Proteomes" id="UP000799539">
    <property type="component" value="Unassembled WGS sequence"/>
</dbReference>
<dbReference type="SUPFAM" id="SSF51905">
    <property type="entry name" value="FAD/NAD(P)-binding domain"/>
    <property type="match status" value="2"/>
</dbReference>
<evidence type="ECO:0000256" key="7">
    <source>
        <dbReference type="ARBA" id="ARBA00023033"/>
    </source>
</evidence>
<keyword evidence="3" id="KW-0285">Flavoprotein</keyword>
<dbReference type="AlphaFoldDB" id="A0A6A6F5G9"/>
<dbReference type="PANTHER" id="PTHR43098">
    <property type="entry name" value="L-ORNITHINE N(5)-MONOOXYGENASE-RELATED"/>
    <property type="match status" value="1"/>
</dbReference>
<comment type="cofactor">
    <cofactor evidence="1">
        <name>FAD</name>
        <dbReference type="ChEBI" id="CHEBI:57692"/>
    </cofactor>
</comment>
<keyword evidence="7" id="KW-0503">Monooxygenase</keyword>
<accession>A0A6A6F5G9</accession>
<proteinExistence type="inferred from homology"/>
<keyword evidence="5" id="KW-0521">NADP</keyword>
<protein>
    <recommendedName>
        <fullName evidence="10">FAD/NAD(P)-binding domain-containing protein</fullName>
    </recommendedName>
</protein>
<dbReference type="GO" id="GO:0050661">
    <property type="term" value="F:NADP binding"/>
    <property type="evidence" value="ECO:0007669"/>
    <property type="project" value="InterPro"/>
</dbReference>
<evidence type="ECO:0000313" key="8">
    <source>
        <dbReference type="EMBL" id="KAF2208409.1"/>
    </source>
</evidence>
<dbReference type="OrthoDB" id="66881at2759"/>
<evidence type="ECO:0000313" key="9">
    <source>
        <dbReference type="Proteomes" id="UP000799539"/>
    </source>
</evidence>
<keyword evidence="4" id="KW-0274">FAD</keyword>
<evidence type="ECO:0000256" key="1">
    <source>
        <dbReference type="ARBA" id="ARBA00001974"/>
    </source>
</evidence>
<dbReference type="InterPro" id="IPR020946">
    <property type="entry name" value="Flavin_mOase-like"/>
</dbReference>
<evidence type="ECO:0000256" key="6">
    <source>
        <dbReference type="ARBA" id="ARBA00023002"/>
    </source>
</evidence>
<comment type="similarity">
    <text evidence="2">Belongs to the FAD-binding monooxygenase family.</text>
</comment>
<dbReference type="GO" id="GO:0004499">
    <property type="term" value="F:N,N-dimethylaniline monooxygenase activity"/>
    <property type="evidence" value="ECO:0007669"/>
    <property type="project" value="InterPro"/>
</dbReference>
<dbReference type="GO" id="GO:0050660">
    <property type="term" value="F:flavin adenine dinucleotide binding"/>
    <property type="evidence" value="ECO:0007669"/>
    <property type="project" value="InterPro"/>
</dbReference>
<dbReference type="PRINTS" id="PR00411">
    <property type="entry name" value="PNDRDTASEI"/>
</dbReference>